<evidence type="ECO:0000256" key="2">
    <source>
        <dbReference type="ARBA" id="ARBA00005254"/>
    </source>
</evidence>
<sequence>MACNAGPMRRLTSLLVLKLEQRGAATRLLARRRQSDYASKAAQALVASNTIMSPEQSLYRESETRNLLSHFGGGHIHLEKDENSGIARLLIEHEGKKNAFSGSMILQLADHVAELSKWKDGRAVIIRGANGDFCTGADLNFVQKIATPVLGAKMSIFMGSVLAKLHQLPLITVAHVEGYALGGGAELLSACDFRAVSTTANIGFVHGRLGVSPGWGGGTHLTQLVGWRTALRLMASAQVLDANECLRLGLADFVFSNDSEVSAWFEQFTKTSAQSVRAAKRIVLNAQECDYSESLNRERDVFAELWGGQRHLQALQKLAGSK</sequence>
<dbReference type="GO" id="GO:0004492">
    <property type="term" value="F:methyl/ethyl malonyl-CoA decarboxylase activity"/>
    <property type="evidence" value="ECO:0007669"/>
    <property type="project" value="UniProtKB-EC"/>
</dbReference>
<dbReference type="PANTHER" id="PTHR11941:SF27">
    <property type="entry name" value="ETHYLMALONYL-COA DECARBOXYLASE"/>
    <property type="match status" value="1"/>
</dbReference>
<evidence type="ECO:0000256" key="12">
    <source>
        <dbReference type="ARBA" id="ARBA00056546"/>
    </source>
</evidence>
<evidence type="ECO:0000256" key="13">
    <source>
        <dbReference type="RuleBase" id="RU003707"/>
    </source>
</evidence>
<evidence type="ECO:0000256" key="8">
    <source>
        <dbReference type="ARBA" id="ARBA00039903"/>
    </source>
</evidence>
<evidence type="ECO:0000256" key="10">
    <source>
        <dbReference type="ARBA" id="ARBA00042182"/>
    </source>
</evidence>
<dbReference type="WBParaSite" id="PSAMB.scaffold1231size34011.g11896.t1">
    <property type="protein sequence ID" value="PSAMB.scaffold1231size34011.g11896.t1"/>
    <property type="gene ID" value="PSAMB.scaffold1231size34011.g11896"/>
</dbReference>
<dbReference type="InterPro" id="IPR018376">
    <property type="entry name" value="Enoyl-CoA_hyd/isom_CS"/>
</dbReference>
<evidence type="ECO:0000256" key="3">
    <source>
        <dbReference type="ARBA" id="ARBA00022490"/>
    </source>
</evidence>
<dbReference type="SUPFAM" id="SSF52096">
    <property type="entry name" value="ClpP/crotonase"/>
    <property type="match status" value="1"/>
</dbReference>
<keyword evidence="3" id="KW-0963">Cytoplasm</keyword>
<evidence type="ECO:0000313" key="14">
    <source>
        <dbReference type="Proteomes" id="UP000887566"/>
    </source>
</evidence>
<name>A0A914USV6_9BILA</name>
<dbReference type="InterPro" id="IPR001753">
    <property type="entry name" value="Enoyl-CoA_hydra/iso"/>
</dbReference>
<keyword evidence="4" id="KW-0456">Lyase</keyword>
<organism evidence="14 15">
    <name type="scientific">Plectus sambesii</name>
    <dbReference type="NCBI Taxonomy" id="2011161"/>
    <lineage>
        <taxon>Eukaryota</taxon>
        <taxon>Metazoa</taxon>
        <taxon>Ecdysozoa</taxon>
        <taxon>Nematoda</taxon>
        <taxon>Chromadorea</taxon>
        <taxon>Plectida</taxon>
        <taxon>Plectina</taxon>
        <taxon>Plectoidea</taxon>
        <taxon>Plectidae</taxon>
        <taxon>Plectus</taxon>
    </lineage>
</organism>
<dbReference type="Proteomes" id="UP000887566">
    <property type="component" value="Unplaced"/>
</dbReference>
<evidence type="ECO:0000256" key="6">
    <source>
        <dbReference type="ARBA" id="ARBA00036541"/>
    </source>
</evidence>
<dbReference type="EC" id="4.1.1.94" evidence="7"/>
<evidence type="ECO:0000313" key="15">
    <source>
        <dbReference type="WBParaSite" id="PSAMB.scaffold1231size34011.g11896.t1"/>
    </source>
</evidence>
<accession>A0A914USV6</accession>
<dbReference type="Gene3D" id="3.90.226.10">
    <property type="entry name" value="2-enoyl-CoA Hydratase, Chain A, domain 1"/>
    <property type="match status" value="1"/>
</dbReference>
<comment type="subcellular location">
    <subcellularLocation>
        <location evidence="1">Cytoplasm</location>
        <location evidence="1">Cytosol</location>
    </subcellularLocation>
</comment>
<comment type="catalytic activity">
    <reaction evidence="6">
        <text>(2R)-ethylmalonyl-CoA + H(+) = butanoyl-CoA + CO2</text>
        <dbReference type="Rhea" id="RHEA:59540"/>
        <dbReference type="ChEBI" id="CHEBI:15378"/>
        <dbReference type="ChEBI" id="CHEBI:16526"/>
        <dbReference type="ChEBI" id="CHEBI:57371"/>
        <dbReference type="ChEBI" id="CHEBI:85316"/>
        <dbReference type="EC" id="4.1.1.94"/>
    </reaction>
    <physiologicalReaction direction="left-to-right" evidence="6">
        <dbReference type="Rhea" id="RHEA:59541"/>
    </physiologicalReaction>
</comment>
<comment type="similarity">
    <text evidence="2 13">Belongs to the enoyl-CoA hydratase/isomerase family.</text>
</comment>
<evidence type="ECO:0000256" key="5">
    <source>
        <dbReference type="ARBA" id="ARBA00036343"/>
    </source>
</evidence>
<comment type="catalytic activity">
    <reaction evidence="11">
        <text>(S)-methylmalonyl-CoA + H(+) = propanoyl-CoA + CO2</text>
        <dbReference type="Rhea" id="RHEA:61340"/>
        <dbReference type="ChEBI" id="CHEBI:15378"/>
        <dbReference type="ChEBI" id="CHEBI:16526"/>
        <dbReference type="ChEBI" id="CHEBI:57327"/>
        <dbReference type="ChEBI" id="CHEBI:57392"/>
        <dbReference type="EC" id="4.1.1.94"/>
    </reaction>
    <physiologicalReaction direction="left-to-right" evidence="11">
        <dbReference type="Rhea" id="RHEA:61341"/>
    </physiologicalReaction>
</comment>
<evidence type="ECO:0000256" key="7">
    <source>
        <dbReference type="ARBA" id="ARBA00038883"/>
    </source>
</evidence>
<keyword evidence="14" id="KW-1185">Reference proteome</keyword>
<dbReference type="GO" id="GO:0005829">
    <property type="term" value="C:cytosol"/>
    <property type="evidence" value="ECO:0007669"/>
    <property type="project" value="UniProtKB-SubCell"/>
</dbReference>
<evidence type="ECO:0000256" key="11">
    <source>
        <dbReference type="ARBA" id="ARBA00047446"/>
    </source>
</evidence>
<dbReference type="GO" id="GO:0006635">
    <property type="term" value="P:fatty acid beta-oxidation"/>
    <property type="evidence" value="ECO:0007669"/>
    <property type="project" value="TreeGrafter"/>
</dbReference>
<dbReference type="AlphaFoldDB" id="A0A914USV6"/>
<proteinExistence type="inferred from homology"/>
<dbReference type="InterPro" id="IPR029045">
    <property type="entry name" value="ClpP/crotonase-like_dom_sf"/>
</dbReference>
<evidence type="ECO:0000256" key="4">
    <source>
        <dbReference type="ARBA" id="ARBA00023239"/>
    </source>
</evidence>
<reference evidence="15" key="1">
    <citation type="submission" date="2022-11" db="UniProtKB">
        <authorList>
            <consortium name="WormBaseParasite"/>
        </authorList>
    </citation>
    <scope>IDENTIFICATION</scope>
</reference>
<evidence type="ECO:0000256" key="9">
    <source>
        <dbReference type="ARBA" id="ARBA00042052"/>
    </source>
</evidence>
<dbReference type="PANTHER" id="PTHR11941">
    <property type="entry name" value="ENOYL-COA HYDRATASE-RELATED"/>
    <property type="match status" value="1"/>
</dbReference>
<evidence type="ECO:0000256" key="1">
    <source>
        <dbReference type="ARBA" id="ARBA00004514"/>
    </source>
</evidence>
<dbReference type="PROSITE" id="PS00166">
    <property type="entry name" value="ENOYL_COA_HYDRATASE"/>
    <property type="match status" value="1"/>
</dbReference>
<dbReference type="Pfam" id="PF00378">
    <property type="entry name" value="ECH_1"/>
    <property type="match status" value="1"/>
</dbReference>
<comment type="catalytic activity">
    <reaction evidence="5">
        <text>(2S)-ethylmalonyl-CoA + H(+) = butanoyl-CoA + CO2</text>
        <dbReference type="Rhea" id="RHEA:32131"/>
        <dbReference type="ChEBI" id="CHEBI:15378"/>
        <dbReference type="ChEBI" id="CHEBI:16526"/>
        <dbReference type="ChEBI" id="CHEBI:57371"/>
        <dbReference type="ChEBI" id="CHEBI:60909"/>
        <dbReference type="EC" id="4.1.1.94"/>
    </reaction>
    <physiologicalReaction direction="left-to-right" evidence="5">
        <dbReference type="Rhea" id="RHEA:32132"/>
    </physiologicalReaction>
</comment>
<dbReference type="CDD" id="cd06558">
    <property type="entry name" value="crotonase-like"/>
    <property type="match status" value="1"/>
</dbReference>
<protein>
    <recommendedName>
        <fullName evidence="8">Ethylmalonyl-CoA decarboxylase</fullName>
        <ecNumber evidence="7">4.1.1.94</ecNumber>
    </recommendedName>
    <alternativeName>
        <fullName evidence="10">Enoyl-CoA hydratase domain-containing protein 1</fullName>
    </alternativeName>
    <alternativeName>
        <fullName evidence="9">Methylmalonyl-CoA decarboxylase</fullName>
    </alternativeName>
</protein>
<comment type="function">
    <text evidence="12">Decarboxylates ethylmalonyl-CoA, a potentially toxic metabolite, to form butyryl-CoA, suggesting it might be involved in metabolite proofreading. Acts preferentially on (S)-ethylmalonyl-CoA but also has some activity on the (R)-isomer. Also has methylmalonyl-CoA decarboxylase activity at lower level.</text>
</comment>